<evidence type="ECO:0000256" key="11">
    <source>
        <dbReference type="SAM" id="Phobius"/>
    </source>
</evidence>
<evidence type="ECO:0000256" key="4">
    <source>
        <dbReference type="ARBA" id="ARBA00022514"/>
    </source>
</evidence>
<dbReference type="GO" id="GO:0005615">
    <property type="term" value="C:extracellular space"/>
    <property type="evidence" value="ECO:0007669"/>
    <property type="project" value="UniProtKB-KW"/>
</dbReference>
<evidence type="ECO:0000256" key="9">
    <source>
        <dbReference type="ARBA" id="ARBA00023157"/>
    </source>
</evidence>
<dbReference type="SMART" id="SM00207">
    <property type="entry name" value="TNF"/>
    <property type="match status" value="1"/>
</dbReference>
<gene>
    <name evidence="13" type="ORF">XNOV1_A013028</name>
</gene>
<dbReference type="InterPro" id="IPR006053">
    <property type="entry name" value="TNF"/>
</dbReference>
<dbReference type="PROSITE" id="PS50049">
    <property type="entry name" value="THD_2"/>
    <property type="match status" value="1"/>
</dbReference>
<keyword evidence="8 11" id="KW-0472">Membrane</keyword>
<feature type="domain" description="THD" evidence="12">
    <location>
        <begin position="78"/>
        <end position="240"/>
    </location>
</feature>
<dbReference type="Gene3D" id="2.60.120.40">
    <property type="match status" value="1"/>
</dbReference>
<name>A0AAV1HDI2_XYRNO</name>
<keyword evidence="4" id="KW-0202">Cytokine</keyword>
<evidence type="ECO:0000256" key="5">
    <source>
        <dbReference type="ARBA" id="ARBA00022692"/>
    </source>
</evidence>
<comment type="similarity">
    <text evidence="2">Belongs to the tumor necrosis factor family.</text>
</comment>
<sequence length="240" mass="26853">MDSEGKMVQTECKVQVDSDSRTHRSSRSVTAGLLIFTLCLAAAAAAVLLLNKHQQTPGQPEESFDLHHNLRQISNVRAAIHLKGQYNPKMKTSLEWMTQVDQTHAQGGLILEDNEVVIPHAGLYFVYSQSSFRVSCSSSEDEDQSSRPLVHLSNTVKRWTSASGYERSEDTYETILHSIRTACQKSGSDADQGGSWFTAVYMGAVFNLNRGDRLKTQMEEKMLQQLEVDPEKTFFGMFAL</sequence>
<dbReference type="SUPFAM" id="SSF49842">
    <property type="entry name" value="TNF-like"/>
    <property type="match status" value="1"/>
</dbReference>
<dbReference type="PRINTS" id="PR01234">
    <property type="entry name" value="TNECROSISFCT"/>
</dbReference>
<accession>A0AAV1HDI2</accession>
<dbReference type="EMBL" id="OY660884">
    <property type="protein sequence ID" value="CAJ1083640.1"/>
    <property type="molecule type" value="Genomic_DNA"/>
</dbReference>
<keyword evidence="9" id="KW-1015">Disulfide bond</keyword>
<keyword evidence="5 11" id="KW-0812">Transmembrane</keyword>
<dbReference type="AlphaFoldDB" id="A0AAV1HDI2"/>
<reference evidence="13" key="1">
    <citation type="submission" date="2023-08" db="EMBL/GenBank/DDBJ databases">
        <authorList>
            <person name="Alioto T."/>
            <person name="Alioto T."/>
            <person name="Gomez Garrido J."/>
        </authorList>
    </citation>
    <scope>NUCLEOTIDE SEQUENCE</scope>
</reference>
<dbReference type="Pfam" id="PF00229">
    <property type="entry name" value="TNF"/>
    <property type="match status" value="1"/>
</dbReference>
<keyword evidence="7 11" id="KW-1133">Transmembrane helix</keyword>
<evidence type="ECO:0000259" key="12">
    <source>
        <dbReference type="PROSITE" id="PS50049"/>
    </source>
</evidence>
<dbReference type="PANTHER" id="PTHR11471:SF23">
    <property type="entry name" value="TUMOR NECROSIS FACTOR"/>
    <property type="match status" value="1"/>
</dbReference>
<dbReference type="GO" id="GO:0005125">
    <property type="term" value="F:cytokine activity"/>
    <property type="evidence" value="ECO:0007669"/>
    <property type="project" value="UniProtKB-KW"/>
</dbReference>
<proteinExistence type="inferred from homology"/>
<evidence type="ECO:0000313" key="13">
    <source>
        <dbReference type="EMBL" id="CAJ1083640.1"/>
    </source>
</evidence>
<dbReference type="GO" id="GO:0006955">
    <property type="term" value="P:immune response"/>
    <property type="evidence" value="ECO:0007669"/>
    <property type="project" value="InterPro"/>
</dbReference>
<dbReference type="PANTHER" id="PTHR11471">
    <property type="entry name" value="TUMOR NECROSIS FACTOR FAMILY MEMBER"/>
    <property type="match status" value="1"/>
</dbReference>
<dbReference type="GO" id="GO:0005164">
    <property type="term" value="F:tumor necrosis factor receptor binding"/>
    <property type="evidence" value="ECO:0007669"/>
    <property type="project" value="InterPro"/>
</dbReference>
<dbReference type="CDD" id="cd00184">
    <property type="entry name" value="TNF"/>
    <property type="match status" value="1"/>
</dbReference>
<keyword evidence="6" id="KW-0735">Signal-anchor</keyword>
<evidence type="ECO:0000313" key="14">
    <source>
        <dbReference type="Proteomes" id="UP001178508"/>
    </source>
</evidence>
<comment type="subcellular location">
    <subcellularLocation>
        <location evidence="1">Membrane</location>
        <topology evidence="1">Single-pass type II membrane protein</topology>
    </subcellularLocation>
</comment>
<dbReference type="Proteomes" id="UP001178508">
    <property type="component" value="Chromosome 21"/>
</dbReference>
<evidence type="ECO:0000256" key="3">
    <source>
        <dbReference type="ARBA" id="ARBA00013893"/>
    </source>
</evidence>
<feature type="transmembrane region" description="Helical" evidence="11">
    <location>
        <begin position="29"/>
        <end position="50"/>
    </location>
</feature>
<dbReference type="InterPro" id="IPR006052">
    <property type="entry name" value="TNF_dom"/>
</dbReference>
<evidence type="ECO:0000256" key="10">
    <source>
        <dbReference type="ARBA" id="ARBA00029751"/>
    </source>
</evidence>
<keyword evidence="14" id="KW-1185">Reference proteome</keyword>
<evidence type="ECO:0000256" key="2">
    <source>
        <dbReference type="ARBA" id="ARBA00008670"/>
    </source>
</evidence>
<dbReference type="GO" id="GO:0016020">
    <property type="term" value="C:membrane"/>
    <property type="evidence" value="ECO:0007669"/>
    <property type="project" value="UniProtKB-SubCell"/>
</dbReference>
<evidence type="ECO:0000256" key="7">
    <source>
        <dbReference type="ARBA" id="ARBA00022989"/>
    </source>
</evidence>
<evidence type="ECO:0000256" key="6">
    <source>
        <dbReference type="ARBA" id="ARBA00022968"/>
    </source>
</evidence>
<evidence type="ECO:0000256" key="1">
    <source>
        <dbReference type="ARBA" id="ARBA00004606"/>
    </source>
</evidence>
<dbReference type="InterPro" id="IPR008983">
    <property type="entry name" value="Tumour_necrosis_fac-like_dom"/>
</dbReference>
<protein>
    <recommendedName>
        <fullName evidence="3">Tumor necrosis factor</fullName>
    </recommendedName>
    <alternativeName>
        <fullName evidence="10">TNF-alpha</fullName>
    </alternativeName>
</protein>
<evidence type="ECO:0000256" key="8">
    <source>
        <dbReference type="ARBA" id="ARBA00023136"/>
    </source>
</evidence>
<organism evidence="13 14">
    <name type="scientific">Xyrichtys novacula</name>
    <name type="common">Pearly razorfish</name>
    <name type="synonym">Hemipteronotus novacula</name>
    <dbReference type="NCBI Taxonomy" id="13765"/>
    <lineage>
        <taxon>Eukaryota</taxon>
        <taxon>Metazoa</taxon>
        <taxon>Chordata</taxon>
        <taxon>Craniata</taxon>
        <taxon>Vertebrata</taxon>
        <taxon>Euteleostomi</taxon>
        <taxon>Actinopterygii</taxon>
        <taxon>Neopterygii</taxon>
        <taxon>Teleostei</taxon>
        <taxon>Neoteleostei</taxon>
        <taxon>Acanthomorphata</taxon>
        <taxon>Eupercaria</taxon>
        <taxon>Labriformes</taxon>
        <taxon>Labridae</taxon>
        <taxon>Xyrichtys</taxon>
    </lineage>
</organism>